<dbReference type="InterPro" id="IPR003154">
    <property type="entry name" value="S1/P1nuclease"/>
</dbReference>
<evidence type="ECO:0000256" key="5">
    <source>
        <dbReference type="ARBA" id="ARBA00023157"/>
    </source>
</evidence>
<name>A0A4Y9LG89_9BRAD</name>
<proteinExistence type="predicted"/>
<accession>A0A4Y9LG89</accession>
<keyword evidence="5" id="KW-1015">Disulfide bond</keyword>
<dbReference type="SUPFAM" id="SSF48537">
    <property type="entry name" value="Phospholipase C/P1 nuclease"/>
    <property type="match status" value="1"/>
</dbReference>
<dbReference type="InterPro" id="IPR008947">
    <property type="entry name" value="PLipase_C/P1_nuclease_dom_sf"/>
</dbReference>
<keyword evidence="3" id="KW-0255">Endonuclease</keyword>
<dbReference type="GO" id="GO:0016788">
    <property type="term" value="F:hydrolase activity, acting on ester bonds"/>
    <property type="evidence" value="ECO:0007669"/>
    <property type="project" value="InterPro"/>
</dbReference>
<evidence type="ECO:0008006" key="10">
    <source>
        <dbReference type="Google" id="ProtNLM"/>
    </source>
</evidence>
<evidence type="ECO:0000256" key="4">
    <source>
        <dbReference type="ARBA" id="ARBA00022801"/>
    </source>
</evidence>
<dbReference type="GO" id="GO:0046872">
    <property type="term" value="F:metal ion binding"/>
    <property type="evidence" value="ECO:0007669"/>
    <property type="project" value="UniProtKB-KW"/>
</dbReference>
<gene>
    <name evidence="8" type="ORF">E4K65_36610</name>
</gene>
<evidence type="ECO:0000256" key="3">
    <source>
        <dbReference type="ARBA" id="ARBA00022759"/>
    </source>
</evidence>
<organism evidence="8 9">
    <name type="scientific">Bradyrhizobium niftali</name>
    <dbReference type="NCBI Taxonomy" id="2560055"/>
    <lineage>
        <taxon>Bacteria</taxon>
        <taxon>Pseudomonadati</taxon>
        <taxon>Pseudomonadota</taxon>
        <taxon>Alphaproteobacteria</taxon>
        <taxon>Hyphomicrobiales</taxon>
        <taxon>Nitrobacteraceae</taxon>
        <taxon>Bradyrhizobium</taxon>
    </lineage>
</organism>
<dbReference type="GO" id="GO:0004519">
    <property type="term" value="F:endonuclease activity"/>
    <property type="evidence" value="ECO:0007669"/>
    <property type="project" value="UniProtKB-KW"/>
</dbReference>
<evidence type="ECO:0000256" key="1">
    <source>
        <dbReference type="ARBA" id="ARBA00022722"/>
    </source>
</evidence>
<dbReference type="EMBL" id="SPQT01000029">
    <property type="protein sequence ID" value="TFV41404.1"/>
    <property type="molecule type" value="Genomic_DNA"/>
</dbReference>
<dbReference type="Pfam" id="PF02265">
    <property type="entry name" value="S1-P1_nuclease"/>
    <property type="match status" value="1"/>
</dbReference>
<dbReference type="GO" id="GO:0003676">
    <property type="term" value="F:nucleic acid binding"/>
    <property type="evidence" value="ECO:0007669"/>
    <property type="project" value="InterPro"/>
</dbReference>
<evidence type="ECO:0000256" key="2">
    <source>
        <dbReference type="ARBA" id="ARBA00022723"/>
    </source>
</evidence>
<evidence type="ECO:0000256" key="7">
    <source>
        <dbReference type="SAM" id="SignalP"/>
    </source>
</evidence>
<keyword evidence="9" id="KW-1185">Reference proteome</keyword>
<evidence type="ECO:0000256" key="6">
    <source>
        <dbReference type="ARBA" id="ARBA00023180"/>
    </source>
</evidence>
<dbReference type="AlphaFoldDB" id="A0A4Y9LG89"/>
<dbReference type="CDD" id="cd11010">
    <property type="entry name" value="S1-P1_nuclease"/>
    <property type="match status" value="1"/>
</dbReference>
<keyword evidence="1" id="KW-0540">Nuclease</keyword>
<dbReference type="Gene3D" id="1.10.575.10">
    <property type="entry name" value="P1 Nuclease"/>
    <property type="match status" value="1"/>
</dbReference>
<dbReference type="OrthoDB" id="267579at2"/>
<dbReference type="GO" id="GO:0006308">
    <property type="term" value="P:DNA catabolic process"/>
    <property type="evidence" value="ECO:0007669"/>
    <property type="project" value="InterPro"/>
</dbReference>
<keyword evidence="7" id="KW-0732">Signal</keyword>
<dbReference type="PANTHER" id="PTHR33146">
    <property type="entry name" value="ENDONUCLEASE 4"/>
    <property type="match status" value="1"/>
</dbReference>
<dbReference type="PANTHER" id="PTHR33146:SF26">
    <property type="entry name" value="ENDONUCLEASE 4"/>
    <property type="match status" value="1"/>
</dbReference>
<dbReference type="RefSeq" id="WP_135178228.1">
    <property type="nucleotide sequence ID" value="NZ_JBIYER010000001.1"/>
</dbReference>
<reference evidence="8 9" key="1">
    <citation type="submission" date="2019-03" db="EMBL/GenBank/DDBJ databases">
        <title>Bradyrhizobium diversity isolated from nodules of Chamaecrista fasciculata.</title>
        <authorList>
            <person name="Klepa M.S."/>
            <person name="Urquiaga M.O."/>
            <person name="Hungria M."/>
            <person name="Delamuta J.R."/>
        </authorList>
    </citation>
    <scope>NUCLEOTIDE SEQUENCE [LARGE SCALE GENOMIC DNA]</scope>
    <source>
        <strain evidence="8 9">CNPSo 3448</strain>
    </source>
</reference>
<evidence type="ECO:0000313" key="9">
    <source>
        <dbReference type="Proteomes" id="UP000297966"/>
    </source>
</evidence>
<dbReference type="Proteomes" id="UP000297966">
    <property type="component" value="Unassembled WGS sequence"/>
</dbReference>
<sequence length="278" mass="31170">MKTIWLAILALALPCEQVFAWGQEGHSIVAELAEHRLDQPTLEKIRLLLKIEIPSATHDARVSLGSIASWADDYRAEHDETRNWHFVNIPFERGTYDPQVDCKADPKFGDCIINAIERNRVLLADCTRMPAERAQALKFLVHLIGDIHQPLHDTDRNDHGGNDVVVTFFGKSVKLHAAWDTEIIMHSVFAWGAYVTRLETTWFPGRDVTSLDGGSPTDWALEAHQLARETAYVIPDGGALEMNYYTAAQPVVDRQLAVAGMRLAKFLKDTFKPTTACP</sequence>
<feature type="chain" id="PRO_5021383079" description="S1/P1 Nuclease" evidence="7">
    <location>
        <begin position="21"/>
        <end position="278"/>
    </location>
</feature>
<keyword evidence="4" id="KW-0378">Hydrolase</keyword>
<protein>
    <recommendedName>
        <fullName evidence="10">S1/P1 Nuclease</fullName>
    </recommendedName>
</protein>
<evidence type="ECO:0000313" key="8">
    <source>
        <dbReference type="EMBL" id="TFV41404.1"/>
    </source>
</evidence>
<comment type="caution">
    <text evidence="8">The sequence shown here is derived from an EMBL/GenBank/DDBJ whole genome shotgun (WGS) entry which is preliminary data.</text>
</comment>
<keyword evidence="6" id="KW-0325">Glycoprotein</keyword>
<keyword evidence="2" id="KW-0479">Metal-binding</keyword>
<feature type="signal peptide" evidence="7">
    <location>
        <begin position="1"/>
        <end position="20"/>
    </location>
</feature>